<gene>
    <name evidence="4" type="ORF">KHLLAP_LOCUS10579</name>
</gene>
<evidence type="ECO:0000313" key="4">
    <source>
        <dbReference type="EMBL" id="CAJ2510111.1"/>
    </source>
</evidence>
<feature type="region of interest" description="Disordered" evidence="3">
    <location>
        <begin position="100"/>
        <end position="129"/>
    </location>
</feature>
<reference evidence="4" key="1">
    <citation type="submission" date="2023-10" db="EMBL/GenBank/DDBJ databases">
        <authorList>
            <person name="Hackl T."/>
        </authorList>
    </citation>
    <scope>NUCLEOTIDE SEQUENCE</scope>
</reference>
<accession>A0AAI8YK09</accession>
<evidence type="ECO:0000313" key="5">
    <source>
        <dbReference type="Proteomes" id="UP001295740"/>
    </source>
</evidence>
<feature type="compositionally biased region" description="Basic and acidic residues" evidence="3">
    <location>
        <begin position="100"/>
        <end position="113"/>
    </location>
</feature>
<dbReference type="Gene3D" id="1.25.40.10">
    <property type="entry name" value="Tetratricopeptide repeat domain"/>
    <property type="match status" value="2"/>
</dbReference>
<dbReference type="InterPro" id="IPR050872">
    <property type="entry name" value="PPR_P_subfamily"/>
</dbReference>
<organism evidence="4 5">
    <name type="scientific">Anthostomella pinea</name>
    <dbReference type="NCBI Taxonomy" id="933095"/>
    <lineage>
        <taxon>Eukaryota</taxon>
        <taxon>Fungi</taxon>
        <taxon>Dikarya</taxon>
        <taxon>Ascomycota</taxon>
        <taxon>Pezizomycotina</taxon>
        <taxon>Sordariomycetes</taxon>
        <taxon>Xylariomycetidae</taxon>
        <taxon>Xylariales</taxon>
        <taxon>Xylariaceae</taxon>
        <taxon>Anthostomella</taxon>
    </lineage>
</organism>
<dbReference type="Pfam" id="PF01535">
    <property type="entry name" value="PPR"/>
    <property type="match status" value="1"/>
</dbReference>
<feature type="compositionally biased region" description="Basic and acidic residues" evidence="3">
    <location>
        <begin position="59"/>
        <end position="70"/>
    </location>
</feature>
<dbReference type="PANTHER" id="PTHR46128">
    <property type="entry name" value="MITOCHONDRIAL GROUP I INTRON SPLICING FACTOR CCM1"/>
    <property type="match status" value="1"/>
</dbReference>
<feature type="region of interest" description="Disordered" evidence="3">
    <location>
        <begin position="404"/>
        <end position="424"/>
    </location>
</feature>
<name>A0AAI8YK09_9PEZI</name>
<dbReference type="Proteomes" id="UP001295740">
    <property type="component" value="Unassembled WGS sequence"/>
</dbReference>
<dbReference type="AlphaFoldDB" id="A0AAI8YK09"/>
<dbReference type="InterPro" id="IPR002885">
    <property type="entry name" value="PPR_rpt"/>
</dbReference>
<feature type="region of interest" description="Disordered" evidence="3">
    <location>
        <begin position="37"/>
        <end position="86"/>
    </location>
</feature>
<evidence type="ECO:0000256" key="2">
    <source>
        <dbReference type="PROSITE-ProRule" id="PRU00708"/>
    </source>
</evidence>
<keyword evidence="5" id="KW-1185">Reference proteome</keyword>
<dbReference type="InterPro" id="IPR011990">
    <property type="entry name" value="TPR-like_helical_dom_sf"/>
</dbReference>
<proteinExistence type="inferred from homology"/>
<protein>
    <submittedName>
        <fullName evidence="4">Uu.00g060110.m01.CDS01</fullName>
    </submittedName>
</protein>
<sequence length="897" mass="99872">MKGSRSVCLLCRHQLATAGKLRATQWQAQAALFSTTTPRADDTAEPAAGQSASNIFRRVSIEHSPREPRVKLSQAKPRKPPEKPSARVDALFQQIIQEQHEQHGQHGHHEQLKQRQGHGGQPEAPANGSTNVDLELVQAIGKLQAMVESDAPVADAFAYLKAEIYPTVQIPNINIPQVYFRVVSDLLDKVFEAKKADMHTDGLPTAADIFRVYVDIGELKPRRWANLVGKLVEIVACAQYPPELDLGKREAMRQAMLVDLVESWKVLSLPKIALTPTNGDKITDGFWFPRPDKFSLLKFSKKGNFPVAFSTVFPQYHPTELGAPVAVLAVATYALLLDGQPSSVNARRSAARFMSKVAYMITLVQYRDQTLRKDVAHWFKPLEEYVMTQWPIIKDHLKAQVESMDRSTRTAQQPSGSSSATHVPSTIPAASIGRRLAQAYGTRNDLEVDRLWQEFVGSEKDISAERAAELRQHPDLIDSFINTRMALNRPHKAIAAWGVLSKIGLKPTLRTWNVMLDGCKKAGNANFIKNIWAKLAASGTELDTAVWTTRVSGLIECGDLEAGIMALEEMTNLWKAASKDKKLTAVKPSIEPVNAALAGLIRQKQEAAAEKLLAWASRHGIEPDIFTFNTLLRPLIRDGNRDGDVHRLFSTMQTFGVRADAATFTVVLDAAYSKIDPQDSAAQTKVVQDVLASMKAAGLESNLQTYGKMIYLLLRSNARQAVELVVNQLWAEGHEFSPHIYTMLVEDYFARRPPNLKAVDDLVERRRLLDYDDMDRVFYDRVIKGYALVGRTDTALEMYYRLSDGVRVNLGTQADLVNKLIEQGRLEDARALVNRTKRRFEAENPGATEEHRFWSHHFWHQAARYGLIERSAPAGATGAASASGIDVSSEEDTSSFT</sequence>
<comment type="caution">
    <text evidence="4">The sequence shown here is derived from an EMBL/GenBank/DDBJ whole genome shotgun (WGS) entry which is preliminary data.</text>
</comment>
<evidence type="ECO:0000256" key="3">
    <source>
        <dbReference type="SAM" id="MobiDB-lite"/>
    </source>
</evidence>
<comment type="similarity">
    <text evidence="1">Belongs to the PPR family. P subfamily.</text>
</comment>
<feature type="compositionally biased region" description="Polar residues" evidence="3">
    <location>
        <begin position="409"/>
        <end position="424"/>
    </location>
</feature>
<feature type="repeat" description="PPR" evidence="2">
    <location>
        <begin position="624"/>
        <end position="659"/>
    </location>
</feature>
<dbReference type="PANTHER" id="PTHR46128:SF329">
    <property type="entry name" value="MITOCHONDRIAL GROUP I INTRON SPLICING FACTOR DMR1"/>
    <property type="match status" value="1"/>
</dbReference>
<evidence type="ECO:0000256" key="1">
    <source>
        <dbReference type="ARBA" id="ARBA00007626"/>
    </source>
</evidence>
<dbReference type="EMBL" id="CAUWAG010000013">
    <property type="protein sequence ID" value="CAJ2510111.1"/>
    <property type="molecule type" value="Genomic_DNA"/>
</dbReference>
<dbReference type="PROSITE" id="PS51375">
    <property type="entry name" value="PPR"/>
    <property type="match status" value="1"/>
</dbReference>
<dbReference type="Pfam" id="PF13812">
    <property type="entry name" value="PPR_3"/>
    <property type="match status" value="1"/>
</dbReference>